<keyword evidence="1" id="KW-1015">Disulfide bond</keyword>
<gene>
    <name evidence="4" type="ORF">CAUJ_LOCUS13961</name>
</gene>
<dbReference type="AlphaFoldDB" id="A0A8S1HT09"/>
<feature type="domain" description="ShKT" evidence="3">
    <location>
        <begin position="382"/>
        <end position="418"/>
    </location>
</feature>
<keyword evidence="2" id="KW-0732">Signal</keyword>
<feature type="signal peptide" evidence="2">
    <location>
        <begin position="1"/>
        <end position="20"/>
    </location>
</feature>
<organism evidence="4 5">
    <name type="scientific">Caenorhabditis auriculariae</name>
    <dbReference type="NCBI Taxonomy" id="2777116"/>
    <lineage>
        <taxon>Eukaryota</taxon>
        <taxon>Metazoa</taxon>
        <taxon>Ecdysozoa</taxon>
        <taxon>Nematoda</taxon>
        <taxon>Chromadorea</taxon>
        <taxon>Rhabditida</taxon>
        <taxon>Rhabditina</taxon>
        <taxon>Rhabditomorpha</taxon>
        <taxon>Rhabditoidea</taxon>
        <taxon>Rhabditidae</taxon>
        <taxon>Peloderinae</taxon>
        <taxon>Caenorhabditis</taxon>
    </lineage>
</organism>
<proteinExistence type="predicted"/>
<keyword evidence="5" id="KW-1185">Reference proteome</keyword>
<dbReference type="PANTHER" id="PTHR21724">
    <property type="entry name" value="SHKT DOMAIN-CONTAINING PROTEIN"/>
    <property type="match status" value="1"/>
</dbReference>
<comment type="caution">
    <text evidence="4">The sequence shown here is derived from an EMBL/GenBank/DDBJ whole genome shotgun (WGS) entry which is preliminary data.</text>
</comment>
<accession>A0A8S1HT09</accession>
<evidence type="ECO:0000313" key="4">
    <source>
        <dbReference type="EMBL" id="CAD6198054.1"/>
    </source>
</evidence>
<evidence type="ECO:0000313" key="5">
    <source>
        <dbReference type="Proteomes" id="UP000835052"/>
    </source>
</evidence>
<dbReference type="OrthoDB" id="5868374at2759"/>
<protein>
    <recommendedName>
        <fullName evidence="3">ShKT domain-containing protein</fullName>
    </recommendedName>
</protein>
<sequence length="453" mass="50157">MSKTLSYLLILLSLINFCSTKTCFDESPYCNTNDCTVRPGYALQYCKKTCGNCTEFCYDSQYINCSEERKKDCDAMLRDYCPQLCGVCVPRKKSIKRINTVPIATLPTNNKNSSTTKNTTFISDVTNSTPSRQVGDPYDIKLNFGKQPYAVKTNELKNLPFENKLIVEQDTLGSGDFYRPVDEFYGMPEPEPIPIMPHYPYSQPYELPIPQRIGPIRTAFNPSFGASSSMEVRRSPSSHSMAMLPYGSFQGNSGLIPSHAPPRLRPALLPAAEPAQAPNNESPLPLAISDLIAFLGCRDRDPLVCSKVTPETCLSRPGYYLKLCPVTCKNCNGLQCIDSIKIDCAEVEKHGGCKLGPAAEYCPRTCGLCPPPPGLADSLSPCKDELETCQHLAESGACQQSYSKAALRIYCAKSCGFCREPQFYHTDYPLATLKLKQPTNRRTPIGKYARHSV</sequence>
<evidence type="ECO:0000256" key="1">
    <source>
        <dbReference type="PROSITE-ProRule" id="PRU01005"/>
    </source>
</evidence>
<comment type="caution">
    <text evidence="1">Lacks conserved residue(s) required for the propagation of feature annotation.</text>
</comment>
<feature type="domain" description="ShKT" evidence="3">
    <location>
        <begin position="336"/>
        <end position="369"/>
    </location>
</feature>
<dbReference type="Gene3D" id="1.10.10.1940">
    <property type="match status" value="1"/>
</dbReference>
<dbReference type="PROSITE" id="PS51670">
    <property type="entry name" value="SHKT"/>
    <property type="match status" value="2"/>
</dbReference>
<reference evidence="4" key="1">
    <citation type="submission" date="2020-10" db="EMBL/GenBank/DDBJ databases">
        <authorList>
            <person name="Kikuchi T."/>
        </authorList>
    </citation>
    <scope>NUCLEOTIDE SEQUENCE</scope>
    <source>
        <strain evidence="4">NKZ352</strain>
    </source>
</reference>
<feature type="chain" id="PRO_5035908526" description="ShKT domain-containing protein" evidence="2">
    <location>
        <begin position="21"/>
        <end position="453"/>
    </location>
</feature>
<dbReference type="EMBL" id="CAJGYM010000114">
    <property type="protein sequence ID" value="CAD6198054.1"/>
    <property type="molecule type" value="Genomic_DNA"/>
</dbReference>
<evidence type="ECO:0000259" key="3">
    <source>
        <dbReference type="PROSITE" id="PS51670"/>
    </source>
</evidence>
<dbReference type="InterPro" id="IPR003582">
    <property type="entry name" value="ShKT_dom"/>
</dbReference>
<dbReference type="SMART" id="SM00254">
    <property type="entry name" value="ShKT"/>
    <property type="match status" value="5"/>
</dbReference>
<dbReference type="Proteomes" id="UP000835052">
    <property type="component" value="Unassembled WGS sequence"/>
</dbReference>
<feature type="disulfide bond" evidence="1">
    <location>
        <begin position="344"/>
        <end position="362"/>
    </location>
</feature>
<evidence type="ECO:0000256" key="2">
    <source>
        <dbReference type="SAM" id="SignalP"/>
    </source>
</evidence>
<dbReference type="PANTHER" id="PTHR21724:SF106">
    <property type="entry name" value="SHKT DOMAIN-CONTAINING PROTEIN"/>
    <property type="match status" value="1"/>
</dbReference>
<feature type="disulfide bond" evidence="1">
    <location>
        <begin position="353"/>
        <end position="366"/>
    </location>
</feature>
<dbReference type="Pfam" id="PF01549">
    <property type="entry name" value="ShK"/>
    <property type="match status" value="5"/>
</dbReference>
<name>A0A8S1HT09_9PELO</name>